<accession>A0AAD7BA88</accession>
<dbReference type="InterPro" id="IPR032675">
    <property type="entry name" value="LRR_dom_sf"/>
</dbReference>
<organism evidence="1 2">
    <name type="scientific">Roridomyces roridus</name>
    <dbReference type="NCBI Taxonomy" id="1738132"/>
    <lineage>
        <taxon>Eukaryota</taxon>
        <taxon>Fungi</taxon>
        <taxon>Dikarya</taxon>
        <taxon>Basidiomycota</taxon>
        <taxon>Agaricomycotina</taxon>
        <taxon>Agaricomycetes</taxon>
        <taxon>Agaricomycetidae</taxon>
        <taxon>Agaricales</taxon>
        <taxon>Marasmiineae</taxon>
        <taxon>Mycenaceae</taxon>
        <taxon>Roridomyces</taxon>
    </lineage>
</organism>
<dbReference type="SUPFAM" id="SSF52047">
    <property type="entry name" value="RNI-like"/>
    <property type="match status" value="1"/>
</dbReference>
<proteinExistence type="predicted"/>
<name>A0AAD7BA88_9AGAR</name>
<dbReference type="Proteomes" id="UP001221142">
    <property type="component" value="Unassembled WGS sequence"/>
</dbReference>
<gene>
    <name evidence="1" type="ORF">FB45DRAFT_1064483</name>
</gene>
<protein>
    <submittedName>
        <fullName evidence="1">Uncharacterized protein</fullName>
    </submittedName>
</protein>
<evidence type="ECO:0000313" key="2">
    <source>
        <dbReference type="Proteomes" id="UP001221142"/>
    </source>
</evidence>
<sequence>MEPIFRGVVYLLDLGDNAQPSDQEIRSFSIGTPATHIVTTSDHYLRETSQGNGVIVTTEWVYSSVKAGVQRPPQYYSADPALFLSSFVLSTREIASSCMSREREQVIDNETDSRPGLVLLSIHSLRTSLARKECLQHPSDCVVEGQNVSVAHFYCHGLLSQNPAPIVANPTSPKGRPCLPYFPGEILTKIFLAYQADALAPQPMLPENMLYDIAVMLEGMSMEVPEMFRKPRPLRFDYMRAVLLLTHVCERWRSITHATADLWTDIQYDFHCEETRQRRLNLVTFCYPAARNPVVDFILENAHRIRALHLKLPEPHFPHLLQSPPGLFTALGSLTLEVIHECDTGFKSSSGLSRDLHFADRNFADGGPDEARDLWEEATMPFTVFQQTPLLREFALDAWAVFNIECMVDLVPWSNLTDIDFRFVTLGVEDMVDLLPRFTRVRRLELQMNGNQGIYMPALPRKITLPLVSLKWDGSNYVEDASVFTPLTLPSLKCLDLWYSTGAEGMRSLCARSACKLQSLSVHESYLSYPGFSKFLAEVPSLKSLNLYNAHDITDDFLRSLLFDSSTEFILPKLETLELDGVEQPMYSEKVMIKMVESRWKTTPLESVFVTPTFKRGNSRAHKAVHKGVISRMKRLADAGLKFNDRE</sequence>
<dbReference type="Gene3D" id="3.80.10.10">
    <property type="entry name" value="Ribonuclease Inhibitor"/>
    <property type="match status" value="1"/>
</dbReference>
<comment type="caution">
    <text evidence="1">The sequence shown here is derived from an EMBL/GenBank/DDBJ whole genome shotgun (WGS) entry which is preliminary data.</text>
</comment>
<evidence type="ECO:0000313" key="1">
    <source>
        <dbReference type="EMBL" id="KAJ7614824.1"/>
    </source>
</evidence>
<reference evidence="1" key="1">
    <citation type="submission" date="2023-03" db="EMBL/GenBank/DDBJ databases">
        <title>Massive genome expansion in bonnet fungi (Mycena s.s.) driven by repeated elements and novel gene families across ecological guilds.</title>
        <authorList>
            <consortium name="Lawrence Berkeley National Laboratory"/>
            <person name="Harder C.B."/>
            <person name="Miyauchi S."/>
            <person name="Viragh M."/>
            <person name="Kuo A."/>
            <person name="Thoen E."/>
            <person name="Andreopoulos B."/>
            <person name="Lu D."/>
            <person name="Skrede I."/>
            <person name="Drula E."/>
            <person name="Henrissat B."/>
            <person name="Morin E."/>
            <person name="Kohler A."/>
            <person name="Barry K."/>
            <person name="LaButti K."/>
            <person name="Morin E."/>
            <person name="Salamov A."/>
            <person name="Lipzen A."/>
            <person name="Mereny Z."/>
            <person name="Hegedus B."/>
            <person name="Baldrian P."/>
            <person name="Stursova M."/>
            <person name="Weitz H."/>
            <person name="Taylor A."/>
            <person name="Grigoriev I.V."/>
            <person name="Nagy L.G."/>
            <person name="Martin F."/>
            <person name="Kauserud H."/>
        </authorList>
    </citation>
    <scope>NUCLEOTIDE SEQUENCE</scope>
    <source>
        <strain evidence="1">9284</strain>
    </source>
</reference>
<dbReference type="EMBL" id="JARKIF010000025">
    <property type="protein sequence ID" value="KAJ7614824.1"/>
    <property type="molecule type" value="Genomic_DNA"/>
</dbReference>
<keyword evidence="2" id="KW-1185">Reference proteome</keyword>
<dbReference type="AlphaFoldDB" id="A0AAD7BA88"/>